<evidence type="ECO:0000256" key="4">
    <source>
        <dbReference type="ARBA" id="ARBA00022729"/>
    </source>
</evidence>
<dbReference type="GO" id="GO:0016020">
    <property type="term" value="C:membrane"/>
    <property type="evidence" value="ECO:0007669"/>
    <property type="project" value="UniProtKB-SubCell"/>
</dbReference>
<dbReference type="RefSeq" id="WP_014356215.1">
    <property type="nucleotide sequence ID" value="NC_016894.1"/>
</dbReference>
<dbReference type="Gene3D" id="3.40.50.2300">
    <property type="match status" value="4"/>
</dbReference>
<keyword evidence="11" id="KW-1185">Reference proteome</keyword>
<dbReference type="InterPro" id="IPR001828">
    <property type="entry name" value="ANF_lig-bd_rcpt"/>
</dbReference>
<evidence type="ECO:0000256" key="6">
    <source>
        <dbReference type="ARBA" id="ARBA00023136"/>
    </source>
</evidence>
<dbReference type="OrthoDB" id="5441927at2"/>
<evidence type="ECO:0000256" key="1">
    <source>
        <dbReference type="ARBA" id="ARBA00004370"/>
    </source>
</evidence>
<accession>H6LIP1</accession>
<dbReference type="SUPFAM" id="SSF53822">
    <property type="entry name" value="Periplasmic binding protein-like I"/>
    <property type="match status" value="2"/>
</dbReference>
<evidence type="ECO:0000256" key="2">
    <source>
        <dbReference type="ARBA" id="ARBA00010062"/>
    </source>
</evidence>
<dbReference type="eggNOG" id="COG0683">
    <property type="taxonomic scope" value="Bacteria"/>
</dbReference>
<dbReference type="PANTHER" id="PTHR30483:SF40">
    <property type="entry name" value="HISTIDINE KINASE"/>
    <property type="match status" value="1"/>
</dbReference>
<evidence type="ECO:0000256" key="3">
    <source>
        <dbReference type="ARBA" id="ARBA00022692"/>
    </source>
</evidence>
<name>H6LIP1_ACEWD</name>
<dbReference type="Proteomes" id="UP000007177">
    <property type="component" value="Chromosome"/>
</dbReference>
<dbReference type="AlphaFoldDB" id="H6LIP1"/>
<keyword evidence="4 7" id="KW-0732">Signal</keyword>
<reference evidence="11" key="1">
    <citation type="submission" date="2011-07" db="EMBL/GenBank/DDBJ databases">
        <title>Complete genome sequence of Acetobacterium woodii.</title>
        <authorList>
            <person name="Poehlein A."/>
            <person name="Schmidt S."/>
            <person name="Kaster A.-K."/>
            <person name="Goenrich M."/>
            <person name="Vollmers J."/>
            <person name="Thuermer A."/>
            <person name="Gottschalk G."/>
            <person name="Thauer R.K."/>
            <person name="Daniel R."/>
            <person name="Mueller V."/>
        </authorList>
    </citation>
    <scope>NUCLEOTIDE SEQUENCE [LARGE SCALE GENOMIC DNA]</scope>
    <source>
        <strain evidence="11">ATCC 29683 / DSM 1030 / JCM 2381 / KCTC 1655 / WB1</strain>
    </source>
</reference>
<feature type="signal peptide" evidence="7">
    <location>
        <begin position="1"/>
        <end position="27"/>
    </location>
</feature>
<gene>
    <name evidence="10" type="ordered locus">Awo_c18350</name>
</gene>
<keyword evidence="6" id="KW-0472">Membrane</keyword>
<proteinExistence type="inferred from homology"/>
<evidence type="ECO:0000313" key="11">
    <source>
        <dbReference type="Proteomes" id="UP000007177"/>
    </source>
</evidence>
<keyword evidence="5" id="KW-1133">Transmembrane helix</keyword>
<evidence type="ECO:0000256" key="7">
    <source>
        <dbReference type="SAM" id="SignalP"/>
    </source>
</evidence>
<dbReference type="KEGG" id="awo:Awo_c18350"/>
<comment type="similarity">
    <text evidence="2">Belongs to the leucine-binding protein family.</text>
</comment>
<dbReference type="InterPro" id="IPR028082">
    <property type="entry name" value="Peripla_BP_I"/>
</dbReference>
<dbReference type="InterPro" id="IPR028081">
    <property type="entry name" value="Leu-bd"/>
</dbReference>
<comment type="subcellular location">
    <subcellularLocation>
        <location evidence="1">Membrane</location>
    </subcellularLocation>
</comment>
<evidence type="ECO:0000259" key="8">
    <source>
        <dbReference type="Pfam" id="PF01094"/>
    </source>
</evidence>
<dbReference type="Pfam" id="PF01094">
    <property type="entry name" value="ANF_receptor"/>
    <property type="match status" value="1"/>
</dbReference>
<dbReference type="Pfam" id="PF13458">
    <property type="entry name" value="Peripla_BP_6"/>
    <property type="match status" value="1"/>
</dbReference>
<feature type="chain" id="PRO_5039206733" evidence="7">
    <location>
        <begin position="28"/>
        <end position="788"/>
    </location>
</feature>
<feature type="domain" description="Leucine-binding protein" evidence="9">
    <location>
        <begin position="34"/>
        <end position="368"/>
    </location>
</feature>
<keyword evidence="3" id="KW-0812">Transmembrane</keyword>
<evidence type="ECO:0000256" key="5">
    <source>
        <dbReference type="ARBA" id="ARBA00022989"/>
    </source>
</evidence>
<dbReference type="STRING" id="931626.Awo_c18350"/>
<feature type="domain" description="Receptor ligand binding region" evidence="8">
    <location>
        <begin position="458"/>
        <end position="754"/>
    </location>
</feature>
<protein>
    <submittedName>
        <fullName evidence="10">Putative amino acid ABC transport system periplasmic-binding protein</fullName>
    </submittedName>
</protein>
<evidence type="ECO:0000259" key="9">
    <source>
        <dbReference type="Pfam" id="PF13458"/>
    </source>
</evidence>
<dbReference type="PANTHER" id="PTHR30483">
    <property type="entry name" value="LEUCINE-SPECIFIC-BINDING PROTEIN"/>
    <property type="match status" value="1"/>
</dbReference>
<evidence type="ECO:0000313" key="10">
    <source>
        <dbReference type="EMBL" id="AFA48615.1"/>
    </source>
</evidence>
<dbReference type="EMBL" id="CP002987">
    <property type="protein sequence ID" value="AFA48615.1"/>
    <property type="molecule type" value="Genomic_DNA"/>
</dbReference>
<dbReference type="HOGENOM" id="CLU_369909_0_0_9"/>
<organism evidence="10 11">
    <name type="scientific">Acetobacterium woodii (strain ATCC 29683 / DSM 1030 / JCM 2381 / KCTC 1655 / WB1)</name>
    <dbReference type="NCBI Taxonomy" id="931626"/>
    <lineage>
        <taxon>Bacteria</taxon>
        <taxon>Bacillati</taxon>
        <taxon>Bacillota</taxon>
        <taxon>Clostridia</taxon>
        <taxon>Eubacteriales</taxon>
        <taxon>Eubacteriaceae</taxon>
        <taxon>Acetobacterium</taxon>
    </lineage>
</organism>
<reference evidence="10 11" key="2">
    <citation type="journal article" date="2012" name="PLoS ONE">
        <title>An ancient pathway combining carbon dioxide fixation with the generation and utilization of a sodium ion gradient for ATP synthesis.</title>
        <authorList>
            <person name="Poehlein A."/>
            <person name="Schmidt S."/>
            <person name="Kaster A.K."/>
            <person name="Goenrich M."/>
            <person name="Vollmers J."/>
            <person name="Thurmer A."/>
            <person name="Bertsch J."/>
            <person name="Schuchmann K."/>
            <person name="Voigt B."/>
            <person name="Hecker M."/>
            <person name="Daniel R."/>
            <person name="Thauer R.K."/>
            <person name="Gottschalk G."/>
            <person name="Muller V."/>
        </authorList>
    </citation>
    <scope>NUCLEOTIDE SEQUENCE [LARGE SCALE GENOMIC DNA]</scope>
    <source>
        <strain evidence="11">ATCC 29683 / DSM 1030 / JCM 2381 / KCTC 1655 / WB1</strain>
    </source>
</reference>
<dbReference type="InterPro" id="IPR051010">
    <property type="entry name" value="BCAA_transport"/>
</dbReference>
<sequence>MKKSIIIVIILFVLAMGLSLVSSQTSASNSNLKTVKVGALLPMTGTWKDSGTAAEKSLNTALPYVNNYLKDKGLQITLDIRDTQSDPATALTELQSLKQDGINTVIGPMISDEAMQVLAYANDNAMLLLSPSATASELSQPDNFFRMVSTDASQVVGLTQIIKANNRIKNVISIYVDDTYGRGYDDLIKQTSSSEGINVIGSVPITSDNPNYETIAASLKELAATADSNTAVIIVAPSLTASELIKQVASDQKLATMKWFASADIIGNQTILEDAQVGNFLVSTEMEGLTLGDKGIALDALPYISSLLDGATNYSPFAITTWDALWLLADTYSQAPDADFETLKDNLVSCAANYRNAFGAYNIMDGNGDTKGSTYLRYICLKEGDHYTWNCKGHIVNLGTGNPIIKTVEWKIAADAKAVQVGVLLPLTGSHSETGKVIERILNYAVIQFDEYAKSCGSNLELSLVVEDTQSDPEVAKKAAKKLIGMGVQSIIGPINSTELEAVKPLLDETGTVEISPLSTITSLSLEDHLYRLILNDKVEATALSALLKHDGIEKLVIINTNDSYGNDIASLMKQSFSGTVKSVSYDPAETDYSTVLSEADTEVKTGDLSKTAVLAVSYNEIAKLLDSVGETSDLNQVRWYGTDSIARSETILADKKAVAFANKVNFTSVDYSPYGNTFDPLYYVINDEVQTEGLLNESTISSFDAIWLLGCAYLTNGTAIDVETLNNYVATNPFHGVGGVLKLDQNGDRQFGYYKFYHLVENNDGYSWQNDGIYSQDFIKTGVLEMN</sequence>